<protein>
    <submittedName>
        <fullName evidence="3">Dual specificity protein phosphatase family protein</fullName>
    </submittedName>
</protein>
<keyword evidence="4" id="KW-1185">Reference proteome</keyword>
<evidence type="ECO:0000313" key="4">
    <source>
        <dbReference type="Proteomes" id="UP001196509"/>
    </source>
</evidence>
<comment type="similarity">
    <text evidence="1">Belongs to the protein-tyrosine phosphatase family.</text>
</comment>
<comment type="caution">
    <text evidence="3">The sequence shown here is derived from an EMBL/GenBank/DDBJ whole genome shotgun (WGS) entry which is preliminary data.</text>
</comment>
<proteinExistence type="inferred from homology"/>
<sequence>MKHKPRKLIVGAVISVAVMAGLFFGGLQATGNFHPVVDGELYRSGQVTPERLTRYAHEFGIHTVINLRGEQQGANWYDREIEASKELGLRHADFRMSASRDVSVEQAQALVDLMRSVPKPVLIHCKAGSDRTGLAVALYLAAIANADEETAEGQISVRYGHVGVPYLSAAYAMDESWEHLESWLGFEGS</sequence>
<dbReference type="PROSITE" id="PS00383">
    <property type="entry name" value="TYR_PHOSPHATASE_1"/>
    <property type="match status" value="1"/>
</dbReference>
<dbReference type="Proteomes" id="UP001196509">
    <property type="component" value="Unassembled WGS sequence"/>
</dbReference>
<feature type="domain" description="Tyrosine specific protein phosphatases" evidence="2">
    <location>
        <begin position="101"/>
        <end position="140"/>
    </location>
</feature>
<dbReference type="CDD" id="cd14529">
    <property type="entry name" value="TpbA-like"/>
    <property type="match status" value="1"/>
</dbReference>
<evidence type="ECO:0000259" key="2">
    <source>
        <dbReference type="PROSITE" id="PS50056"/>
    </source>
</evidence>
<dbReference type="PANTHER" id="PTHR31126">
    <property type="entry name" value="TYROSINE-PROTEIN PHOSPHATASE"/>
    <property type="match status" value="1"/>
</dbReference>
<evidence type="ECO:0000313" key="3">
    <source>
        <dbReference type="EMBL" id="MBW8636731.1"/>
    </source>
</evidence>
<dbReference type="InterPro" id="IPR000387">
    <property type="entry name" value="Tyr_Pase_dom"/>
</dbReference>
<dbReference type="EMBL" id="JAICBX010000001">
    <property type="protein sequence ID" value="MBW8636731.1"/>
    <property type="molecule type" value="Genomic_DNA"/>
</dbReference>
<dbReference type="GO" id="GO:0004721">
    <property type="term" value="F:phosphoprotein phosphatase activity"/>
    <property type="evidence" value="ECO:0007669"/>
    <property type="project" value="InterPro"/>
</dbReference>
<evidence type="ECO:0000256" key="1">
    <source>
        <dbReference type="ARBA" id="ARBA00009580"/>
    </source>
</evidence>
<dbReference type="RefSeq" id="WP_220227387.1">
    <property type="nucleotide sequence ID" value="NZ_JAICBX010000001.1"/>
</dbReference>
<organism evidence="3 4">
    <name type="scientific">Flavimaribacter sediminis</name>
    <dbReference type="NCBI Taxonomy" id="2865987"/>
    <lineage>
        <taxon>Bacteria</taxon>
        <taxon>Pseudomonadati</taxon>
        <taxon>Pseudomonadota</taxon>
        <taxon>Alphaproteobacteria</taxon>
        <taxon>Hyphomicrobiales</taxon>
        <taxon>Rhizobiaceae</taxon>
        <taxon>Flavimaribacter</taxon>
    </lineage>
</organism>
<gene>
    <name evidence="3" type="ORF">K1W69_06000</name>
</gene>
<reference evidence="3" key="1">
    <citation type="submission" date="2021-08" db="EMBL/GenBank/DDBJ databases">
        <title>Hoeflea bacterium WL0058 sp. nov., isolated from the sediment.</title>
        <authorList>
            <person name="Wang L."/>
            <person name="Zhang D."/>
        </authorList>
    </citation>
    <scope>NUCLEOTIDE SEQUENCE</scope>
    <source>
        <strain evidence="3">WL0058</strain>
    </source>
</reference>
<dbReference type="Pfam" id="PF13350">
    <property type="entry name" value="Y_phosphatase3"/>
    <property type="match status" value="1"/>
</dbReference>
<dbReference type="SUPFAM" id="SSF52799">
    <property type="entry name" value="(Phosphotyrosine protein) phosphatases II"/>
    <property type="match status" value="1"/>
</dbReference>
<dbReference type="AlphaFoldDB" id="A0AAE2ZIA1"/>
<dbReference type="PANTHER" id="PTHR31126:SF1">
    <property type="entry name" value="TYROSINE SPECIFIC PROTEIN PHOSPHATASES DOMAIN-CONTAINING PROTEIN"/>
    <property type="match status" value="1"/>
</dbReference>
<dbReference type="Gene3D" id="3.90.190.10">
    <property type="entry name" value="Protein tyrosine phosphatase superfamily"/>
    <property type="match status" value="1"/>
</dbReference>
<dbReference type="PROSITE" id="PS50056">
    <property type="entry name" value="TYR_PHOSPHATASE_2"/>
    <property type="match status" value="1"/>
</dbReference>
<dbReference type="InterPro" id="IPR029021">
    <property type="entry name" value="Prot-tyrosine_phosphatase-like"/>
</dbReference>
<dbReference type="InterPro" id="IPR016130">
    <property type="entry name" value="Tyr_Pase_AS"/>
</dbReference>
<accession>A0AAE2ZIA1</accession>
<dbReference type="InterPro" id="IPR026893">
    <property type="entry name" value="Tyr/Ser_Pase_IphP-type"/>
</dbReference>
<name>A0AAE2ZIA1_9HYPH</name>